<dbReference type="Pfam" id="PF02581">
    <property type="entry name" value="TMP-TENI"/>
    <property type="match status" value="1"/>
</dbReference>
<evidence type="ECO:0000256" key="1">
    <source>
        <dbReference type="ARBA" id="ARBA00004948"/>
    </source>
</evidence>
<dbReference type="PANTHER" id="PTHR20857">
    <property type="entry name" value="THIAMINE-PHOSPHATE PYROPHOSPHORYLASE"/>
    <property type="match status" value="1"/>
</dbReference>
<dbReference type="EMBL" id="BMHE01000007">
    <property type="protein sequence ID" value="GGI46749.1"/>
    <property type="molecule type" value="Genomic_DNA"/>
</dbReference>
<sequence length="206" mass="22293">MPEHELHVISNGKLAWAELAAIAAEIHPYVTAIHIREKTRSMDENYIGLQFLLDKGIPANRIYMNGFPWIAAAEKLGGLHLPGRSPALPTIKNSCEGVQRIGLSIHSKEEAQLREEEGADYLLYGHIFETRSKEGAEPRKLHQLQNVAGCVSIPVIAIGGITPGRVQSVLDAGASGVAVMSGIWEAADPVAAVLAYKRGLERTEVS</sequence>
<comment type="caution">
    <text evidence="4">The sequence shown here is derived from an EMBL/GenBank/DDBJ whole genome shotgun (WGS) entry which is preliminary data.</text>
</comment>
<organism evidence="4 5">
    <name type="scientific">Paenibacillus marchantiophytorum</name>
    <dbReference type="NCBI Taxonomy" id="1619310"/>
    <lineage>
        <taxon>Bacteria</taxon>
        <taxon>Bacillati</taxon>
        <taxon>Bacillota</taxon>
        <taxon>Bacilli</taxon>
        <taxon>Bacillales</taxon>
        <taxon>Paenibacillaceae</taxon>
        <taxon>Paenibacillus</taxon>
    </lineage>
</organism>
<name>A0ABQ2BU00_9BACL</name>
<proteinExistence type="predicted"/>
<evidence type="ECO:0000259" key="3">
    <source>
        <dbReference type="Pfam" id="PF02581"/>
    </source>
</evidence>
<gene>
    <name evidence="4" type="ORF">GCM10008018_18630</name>
</gene>
<keyword evidence="5" id="KW-1185">Reference proteome</keyword>
<dbReference type="SUPFAM" id="SSF51391">
    <property type="entry name" value="Thiamin phosphate synthase"/>
    <property type="match status" value="1"/>
</dbReference>
<dbReference type="InterPro" id="IPR036206">
    <property type="entry name" value="ThiamineP_synth_sf"/>
</dbReference>
<protein>
    <submittedName>
        <fullName evidence="4">Thiamine phosphate synthase</fullName>
    </submittedName>
</protein>
<keyword evidence="2" id="KW-0784">Thiamine biosynthesis</keyword>
<accession>A0ABQ2BU00</accession>
<dbReference type="InterPro" id="IPR013785">
    <property type="entry name" value="Aldolase_TIM"/>
</dbReference>
<dbReference type="Gene3D" id="3.20.20.70">
    <property type="entry name" value="Aldolase class I"/>
    <property type="match status" value="1"/>
</dbReference>
<comment type="pathway">
    <text evidence="1">Cofactor biosynthesis; thiamine diphosphate biosynthesis.</text>
</comment>
<evidence type="ECO:0000313" key="5">
    <source>
        <dbReference type="Proteomes" id="UP000615455"/>
    </source>
</evidence>
<evidence type="ECO:0000313" key="4">
    <source>
        <dbReference type="EMBL" id="GGI46749.1"/>
    </source>
</evidence>
<dbReference type="Proteomes" id="UP000615455">
    <property type="component" value="Unassembled WGS sequence"/>
</dbReference>
<dbReference type="RefSeq" id="WP_189010620.1">
    <property type="nucleotide sequence ID" value="NZ_BMHE01000007.1"/>
</dbReference>
<evidence type="ECO:0000256" key="2">
    <source>
        <dbReference type="ARBA" id="ARBA00022977"/>
    </source>
</evidence>
<dbReference type="CDD" id="cd00564">
    <property type="entry name" value="TMP_TenI"/>
    <property type="match status" value="1"/>
</dbReference>
<dbReference type="PANTHER" id="PTHR20857:SF22">
    <property type="entry name" value="THIAZOLE TAUTOMERASE"/>
    <property type="match status" value="1"/>
</dbReference>
<dbReference type="InterPro" id="IPR022998">
    <property type="entry name" value="ThiamineP_synth_TenI"/>
</dbReference>
<feature type="domain" description="Thiamine phosphate synthase/TenI" evidence="3">
    <location>
        <begin position="18"/>
        <end position="183"/>
    </location>
</feature>
<reference evidence="5" key="1">
    <citation type="journal article" date="2019" name="Int. J. Syst. Evol. Microbiol.">
        <title>The Global Catalogue of Microorganisms (GCM) 10K type strain sequencing project: providing services to taxonomists for standard genome sequencing and annotation.</title>
        <authorList>
            <consortium name="The Broad Institute Genomics Platform"/>
            <consortium name="The Broad Institute Genome Sequencing Center for Infectious Disease"/>
            <person name="Wu L."/>
            <person name="Ma J."/>
        </authorList>
    </citation>
    <scope>NUCLEOTIDE SEQUENCE [LARGE SCALE GENOMIC DNA]</scope>
    <source>
        <strain evidence="5">CGMCC 1.15043</strain>
    </source>
</reference>